<dbReference type="Gene3D" id="3.30.870.10">
    <property type="entry name" value="Endonuclease Chain A"/>
    <property type="match status" value="2"/>
</dbReference>
<evidence type="ECO:0000256" key="4">
    <source>
        <dbReference type="ARBA" id="ARBA00022763"/>
    </source>
</evidence>
<reference evidence="13" key="1">
    <citation type="submission" date="2016-09" db="EMBL/GenBank/DDBJ databases">
        <authorList>
            <person name="Jeantristanb JTB J.-T."/>
            <person name="Ricardo R."/>
        </authorList>
    </citation>
    <scope>NUCLEOTIDE SEQUENCE [LARGE SCALE GENOMIC DNA]</scope>
</reference>
<evidence type="ECO:0000256" key="9">
    <source>
        <dbReference type="PIRSR" id="PIRSR610347-1"/>
    </source>
</evidence>
<dbReference type="STRING" id="269621.A0A238FGS7"/>
<feature type="active site" description="Nucleophile" evidence="9">
    <location>
        <position position="273"/>
    </location>
</feature>
<keyword evidence="6" id="KW-0269">Exonuclease</keyword>
<dbReference type="AlphaFoldDB" id="A0A238FGS7"/>
<evidence type="ECO:0000256" key="3">
    <source>
        <dbReference type="ARBA" id="ARBA00022722"/>
    </source>
</evidence>
<dbReference type="GO" id="GO:0004527">
    <property type="term" value="F:exonuclease activity"/>
    <property type="evidence" value="ECO:0007669"/>
    <property type="project" value="UniProtKB-KW"/>
</dbReference>
<dbReference type="InterPro" id="IPR010347">
    <property type="entry name" value="Tdp1"/>
</dbReference>
<dbReference type="PANTHER" id="PTHR12415">
    <property type="entry name" value="TYROSYL-DNA PHOSPHODIESTERASE 1"/>
    <property type="match status" value="1"/>
</dbReference>
<keyword evidence="7" id="KW-0234">DNA repair</keyword>
<feature type="region of interest" description="Disordered" evidence="11">
    <location>
        <begin position="63"/>
        <end position="127"/>
    </location>
</feature>
<comment type="subcellular location">
    <subcellularLocation>
        <location evidence="1">Nucleus</location>
    </subcellularLocation>
</comment>
<keyword evidence="4" id="KW-0227">DNA damage</keyword>
<dbReference type="GO" id="GO:0005634">
    <property type="term" value="C:nucleus"/>
    <property type="evidence" value="ECO:0007669"/>
    <property type="project" value="UniProtKB-SubCell"/>
</dbReference>
<feature type="active site" description="Proton donor/acceptor" evidence="9">
    <location>
        <position position="535"/>
    </location>
</feature>
<dbReference type="SUPFAM" id="SSF56024">
    <property type="entry name" value="Phospholipase D/nuclease"/>
    <property type="match status" value="2"/>
</dbReference>
<accession>A0A238FGS7</accession>
<keyword evidence="5" id="KW-0378">Hydrolase</keyword>
<dbReference type="EMBL" id="FMSP01000009">
    <property type="protein sequence ID" value="SCV72437.1"/>
    <property type="molecule type" value="Genomic_DNA"/>
</dbReference>
<dbReference type="CDD" id="cd09122">
    <property type="entry name" value="PLDc_Tdp1_1"/>
    <property type="match status" value="1"/>
</dbReference>
<evidence type="ECO:0000256" key="1">
    <source>
        <dbReference type="ARBA" id="ARBA00004123"/>
    </source>
</evidence>
<organism evidence="12 13">
    <name type="scientific">Microbotryum intermedium</name>
    <dbReference type="NCBI Taxonomy" id="269621"/>
    <lineage>
        <taxon>Eukaryota</taxon>
        <taxon>Fungi</taxon>
        <taxon>Dikarya</taxon>
        <taxon>Basidiomycota</taxon>
        <taxon>Pucciniomycotina</taxon>
        <taxon>Microbotryomycetes</taxon>
        <taxon>Microbotryales</taxon>
        <taxon>Microbotryaceae</taxon>
        <taxon>Microbotryum</taxon>
    </lineage>
</organism>
<feature type="region of interest" description="Disordered" evidence="11">
    <location>
        <begin position="1"/>
        <end position="28"/>
    </location>
</feature>
<feature type="binding site" evidence="10">
    <location>
        <position position="537"/>
    </location>
    <ligand>
        <name>substrate</name>
    </ligand>
</feature>
<gene>
    <name evidence="12" type="ORF">BQ2448_3974</name>
</gene>
<name>A0A238FGS7_9BASI</name>
<evidence type="ECO:0000256" key="7">
    <source>
        <dbReference type="ARBA" id="ARBA00023204"/>
    </source>
</evidence>
<dbReference type="PANTHER" id="PTHR12415:SF0">
    <property type="entry name" value="TYROSYL-DNA PHOSPHODIESTERASE 1"/>
    <property type="match status" value="1"/>
</dbReference>
<proteinExistence type="inferred from homology"/>
<protein>
    <submittedName>
        <fullName evidence="12">BQ2448_3974 protein</fullName>
    </submittedName>
</protein>
<evidence type="ECO:0000313" key="13">
    <source>
        <dbReference type="Proteomes" id="UP000198372"/>
    </source>
</evidence>
<evidence type="ECO:0000256" key="10">
    <source>
        <dbReference type="PIRSR" id="PIRSR610347-2"/>
    </source>
</evidence>
<comment type="similarity">
    <text evidence="2">Belongs to the tyrosyl-DNA phosphodiesterase family.</text>
</comment>
<evidence type="ECO:0000256" key="8">
    <source>
        <dbReference type="ARBA" id="ARBA00023242"/>
    </source>
</evidence>
<feature type="compositionally biased region" description="Polar residues" evidence="11">
    <location>
        <begin position="63"/>
        <end position="80"/>
    </location>
</feature>
<keyword evidence="8" id="KW-0539">Nucleus</keyword>
<feature type="compositionally biased region" description="Basic and acidic residues" evidence="11">
    <location>
        <begin position="82"/>
        <end position="100"/>
    </location>
</feature>
<dbReference type="OrthoDB" id="47785at2759"/>
<dbReference type="Proteomes" id="UP000198372">
    <property type="component" value="Unassembled WGS sequence"/>
</dbReference>
<evidence type="ECO:0000313" key="12">
    <source>
        <dbReference type="EMBL" id="SCV72437.1"/>
    </source>
</evidence>
<sequence>MSLKRPIEQITIDDSDDECGSNQRVTSAVDAAQRSAHVELDELERQQLEQVIAMSMLRTNVANQSVPSQASTSHASPLTDRQQMEQERLERQRQRLREADESSGGVARATSYSTMATPAPPAPKLSRTTFTTLSDLASEVTNVPSTAMASTSRLAPTGEAARRISTRFWKGAIRRVHNGLSQPDTFGESFTFAKLVAADQKLEMAIMGAYCLDVDWVCSHFNAETPVMLFTPRSPGDDPEQGIYKVNDLIKPHTFRVVPKERPIPGHYKGTMHTKLLIFYFKSFCRVVIPTANCVEYDWTMIDNAFYVHDFPVMNDTLNTSKGPEHNPTHTPFSRGLLEVMLSESCLKMLPSDLKPDSDNWLYAGLGLTKRFTTPYRNYDFSSSAEVRLIATTQGVWKGFDEMERGGGGLCALAKAVQEITSPAPESRWTLEYQGSSMSQCSDNWLAQFYGAATGVRPRAYFRPGVVRPAALPANIADLPLKIVYPTLDEIRSSYLGVDGGGTIFCRPQLWQNAGRGFASLFHKGQSKRVRVAAHTKTMVALRKPLRGKPCPASFKYEGYIYVGSHNFGPSAWGVLQHSSSGNEPQLKCNNYELGVLVPIRADSADELEAKASEMATYRRPLVTYGPRDKPWMQEQPF</sequence>
<dbReference type="GO" id="GO:0003697">
    <property type="term" value="F:single-stranded DNA binding"/>
    <property type="evidence" value="ECO:0007669"/>
    <property type="project" value="TreeGrafter"/>
</dbReference>
<evidence type="ECO:0000256" key="6">
    <source>
        <dbReference type="ARBA" id="ARBA00022839"/>
    </source>
</evidence>
<keyword evidence="13" id="KW-1185">Reference proteome</keyword>
<dbReference type="GO" id="GO:0003690">
    <property type="term" value="F:double-stranded DNA binding"/>
    <property type="evidence" value="ECO:0007669"/>
    <property type="project" value="TreeGrafter"/>
</dbReference>
<evidence type="ECO:0000256" key="11">
    <source>
        <dbReference type="SAM" id="MobiDB-lite"/>
    </source>
</evidence>
<keyword evidence="3" id="KW-0540">Nuclease</keyword>
<evidence type="ECO:0000256" key="2">
    <source>
        <dbReference type="ARBA" id="ARBA00010205"/>
    </source>
</evidence>
<evidence type="ECO:0000256" key="5">
    <source>
        <dbReference type="ARBA" id="ARBA00022801"/>
    </source>
</evidence>
<feature type="binding site" evidence="10">
    <location>
        <position position="275"/>
    </location>
    <ligand>
        <name>substrate</name>
    </ligand>
</feature>
<dbReference type="Pfam" id="PF06087">
    <property type="entry name" value="Tyr-DNA_phospho"/>
    <property type="match status" value="1"/>
</dbReference>
<dbReference type="GO" id="GO:0006281">
    <property type="term" value="P:DNA repair"/>
    <property type="evidence" value="ECO:0007669"/>
    <property type="project" value="UniProtKB-KW"/>
</dbReference>
<dbReference type="GO" id="GO:0017005">
    <property type="term" value="F:3'-tyrosyl-DNA phosphodiesterase activity"/>
    <property type="evidence" value="ECO:0007669"/>
    <property type="project" value="TreeGrafter"/>
</dbReference>
<dbReference type="CDD" id="cd09123">
    <property type="entry name" value="PLDc_Tdp1_2"/>
    <property type="match status" value="1"/>
</dbReference>